<reference evidence="2 3" key="1">
    <citation type="submission" date="2020-08" db="EMBL/GenBank/DDBJ databases">
        <title>Genemic of Streptomyces polyaspartic.</title>
        <authorList>
            <person name="Liu W."/>
        </authorList>
    </citation>
    <scope>NUCLEOTIDE SEQUENCE [LARGE SCALE GENOMIC DNA]</scope>
    <source>
        <strain evidence="2 3">TRM66268-LWL</strain>
    </source>
</reference>
<dbReference type="Pfam" id="PF13460">
    <property type="entry name" value="NAD_binding_10"/>
    <property type="match status" value="1"/>
</dbReference>
<dbReference type="PANTHER" id="PTHR43162:SF1">
    <property type="entry name" value="PRESTALK A DIFFERENTIATION PROTEIN A"/>
    <property type="match status" value="1"/>
</dbReference>
<protein>
    <submittedName>
        <fullName evidence="2">NAD(P)H-binding protein</fullName>
    </submittedName>
</protein>
<evidence type="ECO:0000313" key="2">
    <source>
        <dbReference type="EMBL" id="MBC9713000.1"/>
    </source>
</evidence>
<name>A0ABR7SBZ6_9ACTN</name>
<dbReference type="Gene3D" id="3.90.25.10">
    <property type="entry name" value="UDP-galactose 4-epimerase, domain 1"/>
    <property type="match status" value="1"/>
</dbReference>
<dbReference type="PANTHER" id="PTHR43162">
    <property type="match status" value="1"/>
</dbReference>
<organism evidence="2 3">
    <name type="scientific">Streptomyces polyasparticus</name>
    <dbReference type="NCBI Taxonomy" id="2767826"/>
    <lineage>
        <taxon>Bacteria</taxon>
        <taxon>Bacillati</taxon>
        <taxon>Actinomycetota</taxon>
        <taxon>Actinomycetes</taxon>
        <taxon>Kitasatosporales</taxon>
        <taxon>Streptomycetaceae</taxon>
        <taxon>Streptomyces</taxon>
    </lineage>
</organism>
<comment type="caution">
    <text evidence="2">The sequence shown here is derived from an EMBL/GenBank/DDBJ whole genome shotgun (WGS) entry which is preliminary data.</text>
</comment>
<dbReference type="InterPro" id="IPR016040">
    <property type="entry name" value="NAD(P)-bd_dom"/>
</dbReference>
<accession>A0ABR7SBZ6</accession>
<dbReference type="SUPFAM" id="SSF51735">
    <property type="entry name" value="NAD(P)-binding Rossmann-fold domains"/>
    <property type="match status" value="1"/>
</dbReference>
<dbReference type="Proteomes" id="UP000642284">
    <property type="component" value="Unassembled WGS sequence"/>
</dbReference>
<dbReference type="InterPro" id="IPR036291">
    <property type="entry name" value="NAD(P)-bd_dom_sf"/>
</dbReference>
<proteinExistence type="predicted"/>
<dbReference type="Gene3D" id="3.40.50.720">
    <property type="entry name" value="NAD(P)-binding Rossmann-like Domain"/>
    <property type="match status" value="1"/>
</dbReference>
<feature type="domain" description="NAD(P)-binding" evidence="1">
    <location>
        <begin position="28"/>
        <end position="187"/>
    </location>
</feature>
<sequence>MTETKKNLSDQNLNDRTVSDKTVFVTQATGKTGRIVAQAAEQAGLKVRRGSRSAPIPFDWTDRSTWDAALEGVDAVYLAHHVDIGAPGTAEDIAAITSKALEKGVRRIVMLSARGEPQAEPAERALRESGADWTLVQAAWFMQMFSEGDLHESVQATGELAFPAGETLEPFIDVRDIADVVVAALLDDAHIGKAYDVTGPRLLSFRTAVEEINAAASREIPYIPVPARAFGEILVEMGVPEPETAFLVELFETMLDGHNASTTDGIREVLGREPRTFEEFVREHAAAGTWKA</sequence>
<dbReference type="InterPro" id="IPR051604">
    <property type="entry name" value="Ergot_Alk_Oxidoreductase"/>
</dbReference>
<dbReference type="EMBL" id="JACTVJ010000005">
    <property type="protein sequence ID" value="MBC9713000.1"/>
    <property type="molecule type" value="Genomic_DNA"/>
</dbReference>
<evidence type="ECO:0000313" key="3">
    <source>
        <dbReference type="Proteomes" id="UP000642284"/>
    </source>
</evidence>
<keyword evidence="3" id="KW-1185">Reference proteome</keyword>
<dbReference type="RefSeq" id="WP_187813463.1">
    <property type="nucleotide sequence ID" value="NZ_JACTVJ010000005.1"/>
</dbReference>
<gene>
    <name evidence="2" type="ORF">H9Y04_10515</name>
</gene>
<evidence type="ECO:0000259" key="1">
    <source>
        <dbReference type="Pfam" id="PF13460"/>
    </source>
</evidence>